<protein>
    <submittedName>
        <fullName evidence="1">Uncharacterized protein</fullName>
    </submittedName>
</protein>
<organism evidence="1">
    <name type="scientific">marine sediment metagenome</name>
    <dbReference type="NCBI Taxonomy" id="412755"/>
    <lineage>
        <taxon>unclassified sequences</taxon>
        <taxon>metagenomes</taxon>
        <taxon>ecological metagenomes</taxon>
    </lineage>
</organism>
<gene>
    <name evidence="1" type="ORF">LCGC14_2908310</name>
</gene>
<dbReference type="AlphaFoldDB" id="A0A0F9AIJ3"/>
<dbReference type="NCBIfam" id="NF041539">
    <property type="entry name" value="choice_anch_R"/>
    <property type="match status" value="1"/>
</dbReference>
<name>A0A0F9AIJ3_9ZZZZ</name>
<feature type="non-terminal residue" evidence="1">
    <location>
        <position position="216"/>
    </location>
</feature>
<comment type="caution">
    <text evidence="1">The sequence shown here is derived from an EMBL/GenBank/DDBJ whole genome shotgun (WGS) entry which is preliminary data.</text>
</comment>
<evidence type="ECO:0000313" key="1">
    <source>
        <dbReference type="EMBL" id="KKK71996.1"/>
    </source>
</evidence>
<sequence length="216" mass="22770">MATKFEYYSTGDDNAFGIWGVHWLTQTFTPSAAHKITSVKLKLFRLGSPGTVTVSIRATSGGEPTGSDLCSGTEDGNNLTEDGDGAWYGITLGAGYDLDADTKYAIVAKALSGSDALNSANWRGDSSSPTYSGGAGLYSDNSGVDWAGYDVDRMFEDWGTANYTRSLTTTIGLSTTLSRAVTYERTPTTAIGLLASLGTFRNLASWLCIASRDGGS</sequence>
<accession>A0A0F9AIJ3</accession>
<dbReference type="EMBL" id="LAZR01057476">
    <property type="protein sequence ID" value="KKK71996.1"/>
    <property type="molecule type" value="Genomic_DNA"/>
</dbReference>
<reference evidence="1" key="1">
    <citation type="journal article" date="2015" name="Nature">
        <title>Complex archaea that bridge the gap between prokaryotes and eukaryotes.</title>
        <authorList>
            <person name="Spang A."/>
            <person name="Saw J.H."/>
            <person name="Jorgensen S.L."/>
            <person name="Zaremba-Niedzwiedzka K."/>
            <person name="Martijn J."/>
            <person name="Lind A.E."/>
            <person name="van Eijk R."/>
            <person name="Schleper C."/>
            <person name="Guy L."/>
            <person name="Ettema T.J."/>
        </authorList>
    </citation>
    <scope>NUCLEOTIDE SEQUENCE</scope>
</reference>
<proteinExistence type="predicted"/>